<dbReference type="EMBL" id="GG738856">
    <property type="protein sequence ID" value="EFC47140.1"/>
    <property type="molecule type" value="Genomic_DNA"/>
</dbReference>
<dbReference type="RefSeq" id="XP_002679884.1">
    <property type="nucleotide sequence ID" value="XM_002679838.1"/>
</dbReference>
<dbReference type="VEuPathDB" id="AmoebaDB:NAEGRDRAFT_65076"/>
<dbReference type="Proteomes" id="UP000006671">
    <property type="component" value="Unassembled WGS sequence"/>
</dbReference>
<dbReference type="InParanoid" id="D2V896"/>
<gene>
    <name evidence="2" type="ORF">NAEGRDRAFT_65076</name>
</gene>
<reference evidence="2 3" key="1">
    <citation type="journal article" date="2010" name="Cell">
        <title>The genome of Naegleria gruberi illuminates early eukaryotic versatility.</title>
        <authorList>
            <person name="Fritz-Laylin L.K."/>
            <person name="Prochnik S.E."/>
            <person name="Ginger M.L."/>
            <person name="Dacks J.B."/>
            <person name="Carpenter M.L."/>
            <person name="Field M.C."/>
            <person name="Kuo A."/>
            <person name="Paredez A."/>
            <person name="Chapman J."/>
            <person name="Pham J."/>
            <person name="Shu S."/>
            <person name="Neupane R."/>
            <person name="Cipriano M."/>
            <person name="Mancuso J."/>
            <person name="Tu H."/>
            <person name="Salamov A."/>
            <person name="Lindquist E."/>
            <person name="Shapiro H."/>
            <person name="Lucas S."/>
            <person name="Grigoriev I.V."/>
            <person name="Cande W.Z."/>
            <person name="Fulton C."/>
            <person name="Rokhsar D.S."/>
            <person name="Dawson S.C."/>
        </authorList>
    </citation>
    <scope>NUCLEOTIDE SEQUENCE [LARGE SCALE GENOMIC DNA]</scope>
    <source>
        <strain evidence="2 3">NEG-M</strain>
    </source>
</reference>
<dbReference type="KEGG" id="ngr:NAEGRDRAFT_65076"/>
<keyword evidence="3" id="KW-1185">Reference proteome</keyword>
<dbReference type="GeneID" id="8861184"/>
<evidence type="ECO:0000313" key="3">
    <source>
        <dbReference type="Proteomes" id="UP000006671"/>
    </source>
</evidence>
<feature type="signal peptide" evidence="1">
    <location>
        <begin position="1"/>
        <end position="24"/>
    </location>
</feature>
<keyword evidence="1" id="KW-0732">Signal</keyword>
<name>D2V896_NAEGR</name>
<sequence>MKQSLLLFLLVLMAGIYFIANVNGQAQTLQAQVMSIKKNRSSHGGAVKKFNSKFKKGSKCKHIYKLVAKIGNCKDAKLKKKLEKILKKSIKLKIKKLKSLRRYIRKVLKYCKHSKHHDAIKKLNNLIKILKEIRKKNCH</sequence>
<protein>
    <submittedName>
        <fullName evidence="2">Predicted protein</fullName>
    </submittedName>
</protein>
<evidence type="ECO:0000256" key="1">
    <source>
        <dbReference type="SAM" id="SignalP"/>
    </source>
</evidence>
<accession>D2V896</accession>
<evidence type="ECO:0000313" key="2">
    <source>
        <dbReference type="EMBL" id="EFC47140.1"/>
    </source>
</evidence>
<dbReference type="AlphaFoldDB" id="D2V896"/>
<organism evidence="3">
    <name type="scientific">Naegleria gruberi</name>
    <name type="common">Amoeba</name>
    <dbReference type="NCBI Taxonomy" id="5762"/>
    <lineage>
        <taxon>Eukaryota</taxon>
        <taxon>Discoba</taxon>
        <taxon>Heterolobosea</taxon>
        <taxon>Tetramitia</taxon>
        <taxon>Eutetramitia</taxon>
        <taxon>Vahlkampfiidae</taxon>
        <taxon>Naegleria</taxon>
    </lineage>
</organism>
<proteinExistence type="predicted"/>
<feature type="chain" id="PRO_5003037353" evidence="1">
    <location>
        <begin position="25"/>
        <end position="139"/>
    </location>
</feature>